<proteinExistence type="predicted"/>
<dbReference type="AlphaFoldDB" id="A0A8T5UPW6"/>
<dbReference type="EMBL" id="JAIOUQ010000007">
    <property type="protein sequence ID" value="MBZ2165838.1"/>
    <property type="molecule type" value="Genomic_DNA"/>
</dbReference>
<gene>
    <name evidence="1" type="ORF">K8N75_07285</name>
</gene>
<dbReference type="RefSeq" id="WP_223791419.1">
    <property type="nucleotide sequence ID" value="NZ_JAIOUQ010000007.1"/>
</dbReference>
<dbReference type="InterPro" id="IPR019209">
    <property type="entry name" value="DUF2098"/>
</dbReference>
<name>A0A8T5UPW6_9EURY</name>
<sequence>MQVKDVRGKPILKGFQVRYAGTGSAGEAVDFKSDDNGTWVLVDTTDLWYNSESLEVMGESAHEKLNKQSNYQIKEKQDVDEKEDIKGKIKRSKGKFEDVDMSNELCDGGG</sequence>
<dbReference type="Pfam" id="PF09871">
    <property type="entry name" value="DUF2098"/>
    <property type="match status" value="1"/>
</dbReference>
<comment type="caution">
    <text evidence="1">The sequence shown here is derived from an EMBL/GenBank/DDBJ whole genome shotgun (WGS) entry which is preliminary data.</text>
</comment>
<protein>
    <submittedName>
        <fullName evidence="1">DUF2098 domain-containing protein</fullName>
    </submittedName>
</protein>
<dbReference type="Proteomes" id="UP000825933">
    <property type="component" value="Unassembled WGS sequence"/>
</dbReference>
<reference evidence="2" key="1">
    <citation type="journal article" date="2022" name="Microbiol. Resour. Announc.">
        <title>Draft Genome Sequence of a Methanogenic Archaeon from West Spitsbergen Permafrost.</title>
        <authorList>
            <person name="Trubitsyn V."/>
            <person name="Rivkina E."/>
            <person name="Shcherbakova V."/>
        </authorList>
    </citation>
    <scope>NUCLEOTIDE SEQUENCE [LARGE SCALE GENOMIC DNA]</scope>
    <source>
        <strain evidence="2">VT</strain>
    </source>
</reference>
<keyword evidence="2" id="KW-1185">Reference proteome</keyword>
<accession>A0A8T5UPW6</accession>
<organism evidence="1 2">
    <name type="scientific">Methanobacterium spitsbergense</name>
    <dbReference type="NCBI Taxonomy" id="2874285"/>
    <lineage>
        <taxon>Archaea</taxon>
        <taxon>Methanobacteriati</taxon>
        <taxon>Methanobacteriota</taxon>
        <taxon>Methanomada group</taxon>
        <taxon>Methanobacteria</taxon>
        <taxon>Methanobacteriales</taxon>
        <taxon>Methanobacteriaceae</taxon>
        <taxon>Methanobacterium</taxon>
    </lineage>
</organism>
<evidence type="ECO:0000313" key="1">
    <source>
        <dbReference type="EMBL" id="MBZ2165838.1"/>
    </source>
</evidence>
<evidence type="ECO:0000313" key="2">
    <source>
        <dbReference type="Proteomes" id="UP000825933"/>
    </source>
</evidence>
<dbReference type="InterPro" id="IPR017099">
    <property type="entry name" value="UCP037053"/>
</dbReference>
<dbReference type="PIRSF" id="PIRSF037053">
    <property type="entry name" value="UCP037053"/>
    <property type="match status" value="1"/>
</dbReference>